<dbReference type="InterPro" id="IPR006829">
    <property type="entry name" value="LXG_dom"/>
</dbReference>
<evidence type="ECO:0000313" key="3">
    <source>
        <dbReference type="EMBL" id="ALS36005.1"/>
    </source>
</evidence>
<reference evidence="4" key="1">
    <citation type="submission" date="2015-12" db="EMBL/GenBank/DDBJ databases">
        <authorList>
            <person name="Lauer A."/>
            <person name="Humrighouse B."/>
            <person name="Loparev V."/>
            <person name="Shewmaker P.L."/>
            <person name="Whitney A.M."/>
            <person name="McLaughlin R.W."/>
        </authorList>
    </citation>
    <scope>NUCLEOTIDE SEQUENCE [LARGE SCALE GENOMIC DNA]</scope>
    <source>
        <strain evidence="4">LMG 26678</strain>
    </source>
</reference>
<dbReference type="KEGG" id="erx:ATZ35_02175"/>
<protein>
    <recommendedName>
        <fullName evidence="2">LXG domain-containing protein</fullName>
    </recommendedName>
</protein>
<feature type="domain" description="LXG" evidence="2">
    <location>
        <begin position="1"/>
        <end position="240"/>
    </location>
</feature>
<keyword evidence="4" id="KW-1185">Reference proteome</keyword>
<gene>
    <name evidence="3" type="ORF">ATZ35_02175</name>
</gene>
<name>A0A0U2LTX4_9ENTE</name>
<evidence type="ECO:0000259" key="2">
    <source>
        <dbReference type="PROSITE" id="PS51756"/>
    </source>
</evidence>
<organism evidence="3 4">
    <name type="scientific">Enterococcus rotai</name>
    <dbReference type="NCBI Taxonomy" id="118060"/>
    <lineage>
        <taxon>Bacteria</taxon>
        <taxon>Bacillati</taxon>
        <taxon>Bacillota</taxon>
        <taxon>Bacilli</taxon>
        <taxon>Lactobacillales</taxon>
        <taxon>Enterococcaceae</taxon>
        <taxon>Enterococcus</taxon>
    </lineage>
</organism>
<dbReference type="AlphaFoldDB" id="A0A0U2LTX4"/>
<dbReference type="EMBL" id="CP013655">
    <property type="protein sequence ID" value="ALS36005.1"/>
    <property type="molecule type" value="Genomic_DNA"/>
</dbReference>
<dbReference type="RefSeq" id="WP_354017225.1">
    <property type="nucleotide sequence ID" value="NZ_JBEPLP010000002.1"/>
</dbReference>
<accession>A0A0U2LTX4</accession>
<sequence>MVKMVIGEVQTQTEQIKSYGKTYSQALESVSTATQGIQLAVGMSGEEMDAIKSYLSSVYPALCKAAILHSEAVVQANEQYVEAYISQCGSEDLDSEELQEQIDEADKLIQGFQSSKDSYARAKRNLSDDKDKLMGMIFQAAINSMDAGITRNQAKKAKIEEKLQKFLAFCDQSTSYFDGLNDTGNLLAKGMQALGANGNGSIGPGSWNGKGFSLNDTSWIKDVNLRWTEREFKNTNYEVKIRMDEFGNPTYEVYKNGKLDSEATLEYIALMAELRLRELDNFLNSPIGRVYTTVLGMSFLYGGAKIIVKGIVDLGNGLAMAYGMDAATGQLIPVLVRTDGLVISEVIQSVSAGVAQVVTGITVNAFGELSTGDLTPGGRSLSTHGAERANERGFTPETIDSIIDNNMKNRSSRIDELGRKTWEYIDPRGNKVVTNEWGGIISVHSPAPGGVYIPK</sequence>
<dbReference type="STRING" id="118060.ATZ35_02175"/>
<evidence type="ECO:0000313" key="4">
    <source>
        <dbReference type="Proteomes" id="UP000067523"/>
    </source>
</evidence>
<evidence type="ECO:0000256" key="1">
    <source>
        <dbReference type="ARBA" id="ARBA00034117"/>
    </source>
</evidence>
<proteinExistence type="inferred from homology"/>
<comment type="similarity">
    <text evidence="1">In the N-terminal section; belongs to the LXG family.</text>
</comment>
<dbReference type="Proteomes" id="UP000067523">
    <property type="component" value="Chromosome"/>
</dbReference>
<dbReference type="PROSITE" id="PS51756">
    <property type="entry name" value="LXG"/>
    <property type="match status" value="1"/>
</dbReference>